<keyword evidence="4" id="KW-0309">Germination</keyword>
<organism evidence="10 12">
    <name type="scientific">Clostridium tepidum</name>
    <dbReference type="NCBI Taxonomy" id="1962263"/>
    <lineage>
        <taxon>Bacteria</taxon>
        <taxon>Bacillati</taxon>
        <taxon>Bacillota</taxon>
        <taxon>Clostridia</taxon>
        <taxon>Eubacteriales</taxon>
        <taxon>Clostridiaceae</taxon>
        <taxon>Clostridium</taxon>
    </lineage>
</organism>
<feature type="transmembrane region" description="Helical" evidence="8">
    <location>
        <begin position="42"/>
        <end position="63"/>
    </location>
</feature>
<comment type="caution">
    <text evidence="10">The sequence shown here is derived from an EMBL/GenBank/DDBJ whole genome shotgun (WGS) entry which is preliminary data.</text>
</comment>
<gene>
    <name evidence="9" type="ORF">BS637_02115</name>
    <name evidence="10" type="ORF">BS638_12730</name>
</gene>
<dbReference type="GO" id="GO:0016020">
    <property type="term" value="C:membrane"/>
    <property type="evidence" value="ECO:0007669"/>
    <property type="project" value="UniProtKB-SubCell"/>
</dbReference>
<feature type="transmembrane region" description="Helical" evidence="8">
    <location>
        <begin position="306"/>
        <end position="322"/>
    </location>
</feature>
<dbReference type="EMBL" id="MRAE01000048">
    <property type="protein sequence ID" value="OOO63947.1"/>
    <property type="molecule type" value="Genomic_DNA"/>
</dbReference>
<dbReference type="EMBL" id="MRAD01000002">
    <property type="protein sequence ID" value="OOO63221.1"/>
    <property type="molecule type" value="Genomic_DNA"/>
</dbReference>
<protein>
    <submittedName>
        <fullName evidence="10">Uncharacterized protein</fullName>
    </submittedName>
</protein>
<feature type="transmembrane region" description="Helical" evidence="8">
    <location>
        <begin position="149"/>
        <end position="166"/>
    </location>
</feature>
<evidence type="ECO:0000256" key="1">
    <source>
        <dbReference type="ARBA" id="ARBA00004141"/>
    </source>
</evidence>
<evidence type="ECO:0000256" key="2">
    <source>
        <dbReference type="ARBA" id="ARBA00007998"/>
    </source>
</evidence>
<feature type="transmembrane region" description="Helical" evidence="8">
    <location>
        <begin position="116"/>
        <end position="137"/>
    </location>
</feature>
<dbReference type="PANTHER" id="PTHR34975:SF2">
    <property type="entry name" value="SPORE GERMINATION PROTEIN A2"/>
    <property type="match status" value="1"/>
</dbReference>
<keyword evidence="7 8" id="KW-0472">Membrane</keyword>
<dbReference type="GO" id="GO:0009847">
    <property type="term" value="P:spore germination"/>
    <property type="evidence" value="ECO:0007669"/>
    <property type="project" value="InterPro"/>
</dbReference>
<keyword evidence="6 8" id="KW-1133">Transmembrane helix</keyword>
<evidence type="ECO:0000313" key="11">
    <source>
        <dbReference type="Proteomes" id="UP000190206"/>
    </source>
</evidence>
<accession>A0A1S9I0X0</accession>
<evidence type="ECO:0000256" key="3">
    <source>
        <dbReference type="ARBA" id="ARBA00022448"/>
    </source>
</evidence>
<feature type="transmembrane region" description="Helical" evidence="8">
    <location>
        <begin position="187"/>
        <end position="207"/>
    </location>
</feature>
<comment type="similarity">
    <text evidence="2">Belongs to the amino acid-polyamine-organocation (APC) superfamily. Spore germination protein (SGP) (TC 2.A.3.9) family.</text>
</comment>
<dbReference type="Proteomes" id="UP000190256">
    <property type="component" value="Unassembled WGS sequence"/>
</dbReference>
<feature type="transmembrane region" description="Helical" evidence="8">
    <location>
        <begin position="334"/>
        <end position="355"/>
    </location>
</feature>
<feature type="transmembrane region" description="Helical" evidence="8">
    <location>
        <begin position="12"/>
        <end position="30"/>
    </location>
</feature>
<comment type="subcellular location">
    <subcellularLocation>
        <location evidence="1">Membrane</location>
        <topology evidence="1">Multi-pass membrane protein</topology>
    </subcellularLocation>
</comment>
<dbReference type="AlphaFoldDB" id="A0A1S9I0X0"/>
<reference evidence="10 12" key="2">
    <citation type="submission" date="2016-12" db="EMBL/GenBank/DDBJ databases">
        <title>Clostridium tepidum sp. nov., a close relative of Clostridium sporogenes and Clostridium botulinum Group I.</title>
        <authorList>
            <person name="Dobritsa A.P."/>
            <person name="Kutumbaka K.K."/>
            <person name="Werner K."/>
            <person name="Wiedmann M."/>
            <person name="Asmus A."/>
            <person name="Samadpour M."/>
        </authorList>
    </citation>
    <scope>NUCLEOTIDE SEQUENCE [LARGE SCALE GENOMIC DNA]</scope>
    <source>
        <strain evidence="10 12">IEH 97212</strain>
    </source>
</reference>
<dbReference type="InterPro" id="IPR004761">
    <property type="entry name" value="Spore_GerAB"/>
</dbReference>
<dbReference type="Proteomes" id="UP000190206">
    <property type="component" value="Unassembled WGS sequence"/>
</dbReference>
<feature type="transmembrane region" description="Helical" evidence="8">
    <location>
        <begin position="219"/>
        <end position="241"/>
    </location>
</feature>
<feature type="transmembrane region" description="Helical" evidence="8">
    <location>
        <begin position="248"/>
        <end position="267"/>
    </location>
</feature>
<dbReference type="NCBIfam" id="TIGR00912">
    <property type="entry name" value="2A0309"/>
    <property type="match status" value="1"/>
</dbReference>
<dbReference type="RefSeq" id="WP_078022859.1">
    <property type="nucleotide sequence ID" value="NZ_MRAD01000002.1"/>
</dbReference>
<dbReference type="OrthoDB" id="1931502at2"/>
<keyword evidence="5 8" id="KW-0812">Transmembrane</keyword>
<evidence type="ECO:0000256" key="7">
    <source>
        <dbReference type="ARBA" id="ARBA00023136"/>
    </source>
</evidence>
<dbReference type="Pfam" id="PF03845">
    <property type="entry name" value="Spore_permease"/>
    <property type="match status" value="1"/>
</dbReference>
<evidence type="ECO:0000256" key="6">
    <source>
        <dbReference type="ARBA" id="ARBA00022989"/>
    </source>
</evidence>
<keyword evidence="3" id="KW-0813">Transport</keyword>
<dbReference type="STRING" id="1962263.BS637_02115"/>
<evidence type="ECO:0000256" key="8">
    <source>
        <dbReference type="SAM" id="Phobius"/>
    </source>
</evidence>
<dbReference type="Gene3D" id="1.20.1740.10">
    <property type="entry name" value="Amino acid/polyamine transporter I"/>
    <property type="match status" value="1"/>
</dbReference>
<evidence type="ECO:0000313" key="9">
    <source>
        <dbReference type="EMBL" id="OOO63221.1"/>
    </source>
</evidence>
<evidence type="ECO:0000313" key="10">
    <source>
        <dbReference type="EMBL" id="OOO63947.1"/>
    </source>
</evidence>
<reference evidence="9 11" key="1">
    <citation type="submission" date="2016-12" db="EMBL/GenBank/DDBJ databases">
        <title>Clostridium tepidum sp. nov., a close relative of Clostridium sporogenes and Clostridium botulinum Group I.</title>
        <authorList>
            <person name="Dobritsa A.P."/>
            <person name="Kutumbaka K."/>
            <person name="Werner K."/>
            <person name="Samadpour M."/>
        </authorList>
    </citation>
    <scope>NUCLEOTIDE SEQUENCE [LARGE SCALE GENOMIC DNA]</scope>
    <source>
        <strain evidence="9 11">PE</strain>
    </source>
</reference>
<name>A0A1S9I0X0_9CLOT</name>
<feature type="transmembrane region" description="Helical" evidence="8">
    <location>
        <begin position="83"/>
        <end position="104"/>
    </location>
</feature>
<dbReference type="PANTHER" id="PTHR34975">
    <property type="entry name" value="SPORE GERMINATION PROTEIN A2"/>
    <property type="match status" value="1"/>
</dbReference>
<evidence type="ECO:0000256" key="4">
    <source>
        <dbReference type="ARBA" id="ARBA00022544"/>
    </source>
</evidence>
<sequence length="361" mass="41067">MTNKNTKILTEHQLTLIIIACMVGIEILGLPNSSIKTAKQDAWISVMLGAIYPLFIGFITIYIRKKHPKEDILDLNKKIYGDILGNLFNLIFILFFFIIATDLASSIKDVLRVYMIDFLSPLNILSLLFLFVAYTAYGGVEVIGRVNEILFYSSLIVFIIPFFSLNNADITNLQPILGSGIKNILKGVKETIISYSGLEILLIFYAFTDPNTKIRKPILRGIAFTTVIYTSYTILSILYLGISASQKFFTPVITLSGSIIIPVINSFKYVFLALWTMIMFKCISIYYYIFTYGLSKIFKKVNRENWIIISYPLMVIISYLYGSETIRKNIIGKIFNYYIPYNIVFIIITTILIALGKGDKN</sequence>
<evidence type="ECO:0000313" key="12">
    <source>
        <dbReference type="Proteomes" id="UP000190256"/>
    </source>
</evidence>
<keyword evidence="11" id="KW-1185">Reference proteome</keyword>
<evidence type="ECO:0000256" key="5">
    <source>
        <dbReference type="ARBA" id="ARBA00022692"/>
    </source>
</evidence>
<feature type="transmembrane region" description="Helical" evidence="8">
    <location>
        <begin position="273"/>
        <end position="294"/>
    </location>
</feature>
<proteinExistence type="inferred from homology"/>